<dbReference type="RefSeq" id="WP_152279788.1">
    <property type="nucleotide sequence ID" value="NZ_WFKK01000032.1"/>
</dbReference>
<dbReference type="AlphaFoldDB" id="A0A6L4WQW1"/>
<sequence>MSHYHIWAEHRKAKLFPFALSNSEGEVTFTVVKDATGWEDMLSFIKETRDVNYDYETEEIQVQTKEVILLL</sequence>
<proteinExistence type="predicted"/>
<organism evidence="1 2">
    <name type="scientific">Poseidonibacter ostreae</name>
    <dbReference type="NCBI Taxonomy" id="2654171"/>
    <lineage>
        <taxon>Bacteria</taxon>
        <taxon>Pseudomonadati</taxon>
        <taxon>Campylobacterota</taxon>
        <taxon>Epsilonproteobacteria</taxon>
        <taxon>Campylobacterales</taxon>
        <taxon>Arcobacteraceae</taxon>
        <taxon>Poseidonibacter</taxon>
    </lineage>
</organism>
<evidence type="ECO:0000313" key="2">
    <source>
        <dbReference type="Proteomes" id="UP000472839"/>
    </source>
</evidence>
<name>A0A6L4WQW1_9BACT</name>
<evidence type="ECO:0000313" key="1">
    <source>
        <dbReference type="EMBL" id="KAB7887413.1"/>
    </source>
</evidence>
<dbReference type="Proteomes" id="UP000472839">
    <property type="component" value="Unassembled WGS sequence"/>
</dbReference>
<gene>
    <name evidence="1" type="ORF">GBG19_10670</name>
</gene>
<accession>A0A6L4WQW1</accession>
<reference evidence="1 2" key="1">
    <citation type="submission" date="2019-10" db="EMBL/GenBank/DDBJ databases">
        <title>Poseidonibacter ostreae sp. nov., isolated from the gut of the Ostrea denselamellosa.</title>
        <authorList>
            <person name="Choi A."/>
        </authorList>
    </citation>
    <scope>NUCLEOTIDE SEQUENCE [LARGE SCALE GENOMIC DNA]</scope>
    <source>
        <strain evidence="1 2">SJOD-M-33</strain>
    </source>
</reference>
<protein>
    <submittedName>
        <fullName evidence="1">Uncharacterized protein</fullName>
    </submittedName>
</protein>
<dbReference type="EMBL" id="WFKK01000032">
    <property type="protein sequence ID" value="KAB7887413.1"/>
    <property type="molecule type" value="Genomic_DNA"/>
</dbReference>
<comment type="caution">
    <text evidence="1">The sequence shown here is derived from an EMBL/GenBank/DDBJ whole genome shotgun (WGS) entry which is preliminary data.</text>
</comment>